<protein>
    <recommendedName>
        <fullName evidence="2">DUF1985 domain-containing protein</fullName>
    </recommendedName>
</protein>
<dbReference type="Proteomes" id="UP000594638">
    <property type="component" value="Unassembled WGS sequence"/>
</dbReference>
<dbReference type="AlphaFoldDB" id="A0A8S0TBR8"/>
<dbReference type="Pfam" id="PF09331">
    <property type="entry name" value="DUF1985"/>
    <property type="match status" value="1"/>
</dbReference>
<dbReference type="OrthoDB" id="1301943at2759"/>
<dbReference type="InterPro" id="IPR015410">
    <property type="entry name" value="DUF1985"/>
</dbReference>
<reference evidence="3 4" key="1">
    <citation type="submission" date="2019-12" db="EMBL/GenBank/DDBJ databases">
        <authorList>
            <person name="Alioto T."/>
            <person name="Alioto T."/>
            <person name="Gomez Garrido J."/>
        </authorList>
    </citation>
    <scope>NUCLEOTIDE SEQUENCE [LARGE SCALE GENOMIC DNA]</scope>
</reference>
<dbReference type="Gramene" id="OE9A082982T1">
    <property type="protein sequence ID" value="OE9A082982C1"/>
    <property type="gene ID" value="OE9A082982"/>
</dbReference>
<feature type="domain" description="DUF1985" evidence="2">
    <location>
        <begin position="70"/>
        <end position="130"/>
    </location>
</feature>
<gene>
    <name evidence="3" type="ORF">OLEA9_A082982</name>
</gene>
<comment type="caution">
    <text evidence="3">The sequence shown here is derived from an EMBL/GenBank/DDBJ whole genome shotgun (WGS) entry which is preliminary data.</text>
</comment>
<evidence type="ECO:0000259" key="2">
    <source>
        <dbReference type="Pfam" id="PF09331"/>
    </source>
</evidence>
<sequence length="310" mass="35380">MDFEPLVPENARLRGHVSQRSNLRYIKTVVEHFDERQREEFRNSCLGFLSEVPDLQFSAQLIQQLVFYCIQTKKRHELWFNLQGHLARFGIQEYAIVTGLRCGLLPDDNVMDRVLEKRRLKDKYFKHGFRGRWARKFLDATKKKEKAVSYTVHGFPIAIQIWAFEVVPEIGDRFGERLGKRSPRLLGWTSTKQPQQRTYDAFFKNVLLHVYATLRPTETERGQPHIATLVLLNDDPVPALDDLARDSVVLQFQAERIGTPEGDTSEEAHDGGGTSGEEELGADKSGEEEGGDSEEDDSEDSDGDRVGRSG</sequence>
<name>A0A8S0TBR8_OLEEU</name>
<evidence type="ECO:0000313" key="4">
    <source>
        <dbReference type="Proteomes" id="UP000594638"/>
    </source>
</evidence>
<dbReference type="PANTHER" id="PTHR48449:SF1">
    <property type="entry name" value="DUF1985 DOMAIN-CONTAINING PROTEIN"/>
    <property type="match status" value="1"/>
</dbReference>
<proteinExistence type="predicted"/>
<accession>A0A8S0TBR8</accession>
<dbReference type="PANTHER" id="PTHR48449">
    <property type="entry name" value="DUF1985 DOMAIN-CONTAINING PROTEIN"/>
    <property type="match status" value="1"/>
</dbReference>
<evidence type="ECO:0000256" key="1">
    <source>
        <dbReference type="SAM" id="MobiDB-lite"/>
    </source>
</evidence>
<feature type="region of interest" description="Disordered" evidence="1">
    <location>
        <begin position="256"/>
        <end position="310"/>
    </location>
</feature>
<keyword evidence="4" id="KW-1185">Reference proteome</keyword>
<feature type="compositionally biased region" description="Acidic residues" evidence="1">
    <location>
        <begin position="288"/>
        <end position="302"/>
    </location>
</feature>
<evidence type="ECO:0000313" key="3">
    <source>
        <dbReference type="EMBL" id="CAA3002635.1"/>
    </source>
</evidence>
<dbReference type="EMBL" id="CACTIH010005861">
    <property type="protein sequence ID" value="CAA3002635.1"/>
    <property type="molecule type" value="Genomic_DNA"/>
</dbReference>
<organism evidence="3 4">
    <name type="scientific">Olea europaea subsp. europaea</name>
    <dbReference type="NCBI Taxonomy" id="158383"/>
    <lineage>
        <taxon>Eukaryota</taxon>
        <taxon>Viridiplantae</taxon>
        <taxon>Streptophyta</taxon>
        <taxon>Embryophyta</taxon>
        <taxon>Tracheophyta</taxon>
        <taxon>Spermatophyta</taxon>
        <taxon>Magnoliopsida</taxon>
        <taxon>eudicotyledons</taxon>
        <taxon>Gunneridae</taxon>
        <taxon>Pentapetalae</taxon>
        <taxon>asterids</taxon>
        <taxon>lamiids</taxon>
        <taxon>Lamiales</taxon>
        <taxon>Oleaceae</taxon>
        <taxon>Oleeae</taxon>
        <taxon>Olea</taxon>
    </lineage>
</organism>